<organism evidence="1 2">
    <name type="scientific">Phanerochaete sordida</name>
    <dbReference type="NCBI Taxonomy" id="48140"/>
    <lineage>
        <taxon>Eukaryota</taxon>
        <taxon>Fungi</taxon>
        <taxon>Dikarya</taxon>
        <taxon>Basidiomycota</taxon>
        <taxon>Agaricomycotina</taxon>
        <taxon>Agaricomycetes</taxon>
        <taxon>Polyporales</taxon>
        <taxon>Phanerochaetaceae</taxon>
        <taxon>Phanerochaete</taxon>
    </lineage>
</organism>
<dbReference type="Proteomes" id="UP000703269">
    <property type="component" value="Unassembled WGS sequence"/>
</dbReference>
<reference evidence="1 2" key="1">
    <citation type="submission" date="2021-08" db="EMBL/GenBank/DDBJ databases">
        <title>Draft Genome Sequence of Phanerochaete sordida strain YK-624.</title>
        <authorList>
            <person name="Mori T."/>
            <person name="Dohra H."/>
            <person name="Suzuki T."/>
            <person name="Kawagishi H."/>
            <person name="Hirai H."/>
        </authorList>
    </citation>
    <scope>NUCLEOTIDE SEQUENCE [LARGE SCALE GENOMIC DNA]</scope>
    <source>
        <strain evidence="1 2">YK-624</strain>
    </source>
</reference>
<gene>
    <name evidence="1" type="ORF">PsYK624_101050</name>
</gene>
<comment type="caution">
    <text evidence="1">The sequence shown here is derived from an EMBL/GenBank/DDBJ whole genome shotgun (WGS) entry which is preliminary data.</text>
</comment>
<dbReference type="AlphaFoldDB" id="A0A9P3LG48"/>
<name>A0A9P3LG48_9APHY</name>
<protein>
    <submittedName>
        <fullName evidence="1">Uncharacterized protein</fullName>
    </submittedName>
</protein>
<dbReference type="EMBL" id="BPQB01000036">
    <property type="protein sequence ID" value="GJE93940.1"/>
    <property type="molecule type" value="Genomic_DNA"/>
</dbReference>
<keyword evidence="2" id="KW-1185">Reference proteome</keyword>
<proteinExistence type="predicted"/>
<accession>A0A9P3LG48</accession>
<sequence>MLSKTPLISSWRRPRPSRWTRFPLANANPAVRYAIDGPDTAGKGVLSWQRVTGGCRASRRVVLADRDVHGAWTSTGRRRAYTLRSASHILSTSPRPRCTARFPTA</sequence>
<evidence type="ECO:0000313" key="2">
    <source>
        <dbReference type="Proteomes" id="UP000703269"/>
    </source>
</evidence>
<evidence type="ECO:0000313" key="1">
    <source>
        <dbReference type="EMBL" id="GJE93940.1"/>
    </source>
</evidence>